<protein>
    <submittedName>
        <fullName evidence="2">Uncharacterized protein</fullName>
    </submittedName>
</protein>
<feature type="non-terminal residue" evidence="2">
    <location>
        <position position="1"/>
    </location>
</feature>
<feature type="region of interest" description="Disordered" evidence="1">
    <location>
        <begin position="57"/>
        <end position="78"/>
    </location>
</feature>
<organism evidence="2 3">
    <name type="scientific">Aspergillus sclerotialis</name>
    <dbReference type="NCBI Taxonomy" id="2070753"/>
    <lineage>
        <taxon>Eukaryota</taxon>
        <taxon>Fungi</taxon>
        <taxon>Dikarya</taxon>
        <taxon>Ascomycota</taxon>
        <taxon>Pezizomycotina</taxon>
        <taxon>Eurotiomycetes</taxon>
        <taxon>Eurotiomycetidae</taxon>
        <taxon>Eurotiales</taxon>
        <taxon>Aspergillaceae</taxon>
        <taxon>Aspergillus</taxon>
        <taxon>Aspergillus subgen. Polypaecilum</taxon>
    </lineage>
</organism>
<dbReference type="InterPro" id="IPR021842">
    <property type="entry name" value="DUF3435"/>
</dbReference>
<accession>A0A3A2Z3I7</accession>
<dbReference type="EMBL" id="MVGC01000800">
    <property type="protein sequence ID" value="RJE17632.1"/>
    <property type="molecule type" value="Genomic_DNA"/>
</dbReference>
<dbReference type="OrthoDB" id="3544487at2759"/>
<feature type="compositionally biased region" description="Polar residues" evidence="1">
    <location>
        <begin position="62"/>
        <end position="73"/>
    </location>
</feature>
<dbReference type="AlphaFoldDB" id="A0A3A2Z3I7"/>
<dbReference type="Pfam" id="PF11917">
    <property type="entry name" value="DUF3435"/>
    <property type="match status" value="1"/>
</dbReference>
<dbReference type="PANTHER" id="PTHR37535">
    <property type="entry name" value="FLUG DOMAIN PROTEIN"/>
    <property type="match status" value="1"/>
</dbReference>
<reference evidence="3" key="1">
    <citation type="submission" date="2017-02" db="EMBL/GenBank/DDBJ databases">
        <authorList>
            <person name="Tafer H."/>
            <person name="Lopandic K."/>
        </authorList>
    </citation>
    <scope>NUCLEOTIDE SEQUENCE [LARGE SCALE GENOMIC DNA]</scope>
    <source>
        <strain evidence="3">CBS 366.77</strain>
    </source>
</reference>
<sequence length="112" mass="13248">SVSDSLRNLIMHYTDTHTFLRYYLSRRINKNLPAIIRGLNPEDDIMRAVCRISRSIDPNRPQELTTAQSSSVNEDPEIADLIRRRDELSRRMGRPLSNYYRIEQYAMYKTLN</sequence>
<name>A0A3A2Z3I7_9EURO</name>
<proteinExistence type="predicted"/>
<dbReference type="Proteomes" id="UP000266188">
    <property type="component" value="Unassembled WGS sequence"/>
</dbReference>
<comment type="caution">
    <text evidence="2">The sequence shown here is derived from an EMBL/GenBank/DDBJ whole genome shotgun (WGS) entry which is preliminary data.</text>
</comment>
<dbReference type="STRING" id="2070753.A0A3A2Z3I7"/>
<evidence type="ECO:0000256" key="1">
    <source>
        <dbReference type="SAM" id="MobiDB-lite"/>
    </source>
</evidence>
<evidence type="ECO:0000313" key="2">
    <source>
        <dbReference type="EMBL" id="RJE17632.1"/>
    </source>
</evidence>
<evidence type="ECO:0000313" key="3">
    <source>
        <dbReference type="Proteomes" id="UP000266188"/>
    </source>
</evidence>
<gene>
    <name evidence="2" type="ORF">PHISCL_10033</name>
</gene>
<keyword evidence="3" id="KW-1185">Reference proteome</keyword>
<dbReference type="PANTHER" id="PTHR37535:SF2">
    <property type="entry name" value="FINGER DOMAIN PROTEIN, PUTATIVE (AFU_ORTHOLOGUE AFUA_6G09300)-RELATED"/>
    <property type="match status" value="1"/>
</dbReference>